<accession>A0A8W7P1A1</accession>
<protein>
    <submittedName>
        <fullName evidence="2">Uncharacterized protein</fullName>
    </submittedName>
</protein>
<reference evidence="2" key="1">
    <citation type="submission" date="2022-08" db="UniProtKB">
        <authorList>
            <consortium name="EnsemblMetazoa"/>
        </authorList>
    </citation>
    <scope>IDENTIFICATION</scope>
</reference>
<dbReference type="EnsemblMetazoa" id="ACOM023027-RA">
    <property type="protein sequence ID" value="ACOM023027-PA.1"/>
    <property type="gene ID" value="ACOM023027"/>
</dbReference>
<organism evidence="2">
    <name type="scientific">Anopheles coluzzii</name>
    <name type="common">African malaria mosquito</name>
    <dbReference type="NCBI Taxonomy" id="1518534"/>
    <lineage>
        <taxon>Eukaryota</taxon>
        <taxon>Metazoa</taxon>
        <taxon>Ecdysozoa</taxon>
        <taxon>Arthropoda</taxon>
        <taxon>Hexapoda</taxon>
        <taxon>Insecta</taxon>
        <taxon>Pterygota</taxon>
        <taxon>Neoptera</taxon>
        <taxon>Endopterygota</taxon>
        <taxon>Diptera</taxon>
        <taxon>Nematocera</taxon>
        <taxon>Culicoidea</taxon>
        <taxon>Culicidae</taxon>
        <taxon>Anophelinae</taxon>
        <taxon>Anopheles</taxon>
    </lineage>
</organism>
<feature type="compositionally biased region" description="Polar residues" evidence="1">
    <location>
        <begin position="52"/>
        <end position="66"/>
    </location>
</feature>
<evidence type="ECO:0000313" key="2">
    <source>
        <dbReference type="EnsemblMetazoa" id="ACOM023027-PA.1"/>
    </source>
</evidence>
<evidence type="ECO:0000256" key="1">
    <source>
        <dbReference type="SAM" id="MobiDB-lite"/>
    </source>
</evidence>
<dbReference type="AlphaFoldDB" id="A0A8W7P1A1"/>
<sequence>MEGPVLAELAGTSAAKVKVVQILWVLLEEPAGKMRNATSQPTTGKRKVDVESTISKPASWQAPATSKTKRELGQENRWSNKFHFTFDPQMSIKAAANGSERAGLAIVIVSTVLMSMPRSEKRISTLFSMWLYPWPPNEVCNKIPKLASHERAFSFRRTVPTYQTMLRVYIVRHQHALRVTLLDQTDNLLDALLVRLHIELQVRPELGKLQQILVLEQRPIEMGHYTLGRTATGLQIQPNDLVRCLPLPARMERYATPNHTLYLRRRLYRVPLEVTDRPTAANFPDKSTLYRLIQPVHLHAKQQLLRVQVRHLLHTHRVRCRILHHVNVVSRASNHMHVRFPRHIVHQLQITTQSMRCVLYDCATTKLLVRHHILRYGFVRIEVFEVDIVPATVRVLPHVPHILQRNALAHVLLDRVRWGRVHLVEVERKVLMRKGVPELLRIDRATHCSMSMIGFGLFGFATNTLNTWNASNCMLRDVSFSMFIISFRLSGLEMYFVITVKLCRSSSSSPSSFRLWRRVT</sequence>
<name>A0A8W7P1A1_ANOCL</name>
<feature type="region of interest" description="Disordered" evidence="1">
    <location>
        <begin position="35"/>
        <end position="72"/>
    </location>
</feature>
<dbReference type="Proteomes" id="UP000075882">
    <property type="component" value="Unassembled WGS sequence"/>
</dbReference>
<proteinExistence type="predicted"/>